<evidence type="ECO:0000256" key="5">
    <source>
        <dbReference type="ARBA" id="ARBA00022989"/>
    </source>
</evidence>
<comment type="subcellular location">
    <subcellularLocation>
        <location evidence="1">Endoplasmic reticulum membrane</location>
        <topology evidence="1">Multi-pass membrane protein</topology>
    </subcellularLocation>
</comment>
<dbReference type="Pfam" id="PF07086">
    <property type="entry name" value="Jagunal"/>
    <property type="match status" value="1"/>
</dbReference>
<dbReference type="PANTHER" id="PTHR20955">
    <property type="entry name" value="PROTEIN JAGUNAL HOMOLOG 1"/>
    <property type="match status" value="1"/>
</dbReference>
<dbReference type="PANTHER" id="PTHR20955:SF1">
    <property type="entry name" value="PROTEIN JAGUNAL HOMOLOG 1"/>
    <property type="match status" value="1"/>
</dbReference>
<evidence type="ECO:0008006" key="12">
    <source>
        <dbReference type="Google" id="ProtNLM"/>
    </source>
</evidence>
<feature type="transmembrane region" description="Helical" evidence="7">
    <location>
        <begin position="151"/>
        <end position="176"/>
    </location>
</feature>
<comment type="similarity">
    <text evidence="2">Belongs to the jagunal family.</text>
</comment>
<evidence type="ECO:0000256" key="3">
    <source>
        <dbReference type="ARBA" id="ARBA00022692"/>
    </source>
</evidence>
<evidence type="ECO:0000256" key="4">
    <source>
        <dbReference type="ARBA" id="ARBA00022824"/>
    </source>
</evidence>
<dbReference type="EMBL" id="JAWJWF010000001">
    <property type="protein sequence ID" value="KAK6640965.1"/>
    <property type="molecule type" value="Genomic_DNA"/>
</dbReference>
<keyword evidence="5 7" id="KW-1133">Transmembrane helix</keyword>
<evidence type="ECO:0000313" key="9">
    <source>
        <dbReference type="EMBL" id="KAK6640965.1"/>
    </source>
</evidence>
<evidence type="ECO:0000313" key="11">
    <source>
        <dbReference type="Proteomes" id="UP001372834"/>
    </source>
</evidence>
<dbReference type="GO" id="GO:0007029">
    <property type="term" value="P:endoplasmic reticulum organization"/>
    <property type="evidence" value="ECO:0007669"/>
    <property type="project" value="InterPro"/>
</dbReference>
<gene>
    <name evidence="8" type="ORF">RUM43_010507</name>
    <name evidence="9" type="ORF">RUM44_012664</name>
</gene>
<feature type="transmembrane region" description="Helical" evidence="7">
    <location>
        <begin position="80"/>
        <end position="99"/>
    </location>
</feature>
<keyword evidence="3 7" id="KW-0812">Transmembrane</keyword>
<dbReference type="Proteomes" id="UP001372834">
    <property type="component" value="Unassembled WGS sequence"/>
</dbReference>
<evidence type="ECO:0000313" key="10">
    <source>
        <dbReference type="Proteomes" id="UP001359485"/>
    </source>
</evidence>
<sequence length="192" mass="22025">MASRGGPMVAGTDGTDFANRQTVAAQYQISALNKSRLKYCIFFHYLLLFVMVAKLSADILDRLDFFILEIEELQVPKPLLWEYLWCVSIAFTFLGLSAIKKNNIKSIQRFIGGIGLFGYGPTLFAAIYYFGDCWTYIRTGNTDEIEMWQGFPYAILWYAFILLAFQIHFFSIFFAWNLMTAWKTKGSGKKSS</sequence>
<comment type="caution">
    <text evidence="8">The sequence shown here is derived from an EMBL/GenBank/DDBJ whole genome shotgun (WGS) entry which is preliminary data.</text>
</comment>
<dbReference type="GO" id="GO:0005789">
    <property type="term" value="C:endoplasmic reticulum membrane"/>
    <property type="evidence" value="ECO:0007669"/>
    <property type="project" value="UniProtKB-SubCell"/>
</dbReference>
<keyword evidence="10" id="KW-1185">Reference proteome</keyword>
<proteinExistence type="inferred from homology"/>
<reference evidence="8 11" key="1">
    <citation type="submission" date="2023-10" db="EMBL/GenBank/DDBJ databases">
        <title>Genomes of two closely related lineages of the louse Polyplax serrata with different host specificities.</title>
        <authorList>
            <person name="Martinu J."/>
            <person name="Tarabai H."/>
            <person name="Stefka J."/>
            <person name="Hypsa V."/>
        </authorList>
    </citation>
    <scope>NUCLEOTIDE SEQUENCE [LARGE SCALE GENOMIC DNA]</scope>
    <source>
        <strain evidence="9">98ZLc_SE</strain>
        <strain evidence="8">HR10_N</strain>
    </source>
</reference>
<keyword evidence="4" id="KW-0256">Endoplasmic reticulum</keyword>
<keyword evidence="6 7" id="KW-0472">Membrane</keyword>
<feature type="transmembrane region" description="Helical" evidence="7">
    <location>
        <begin position="39"/>
        <end position="60"/>
    </location>
</feature>
<name>A0AAN8P0H5_POLSC</name>
<dbReference type="InterPro" id="IPR009787">
    <property type="entry name" value="Jagunal"/>
</dbReference>
<evidence type="ECO:0000256" key="2">
    <source>
        <dbReference type="ARBA" id="ARBA00008462"/>
    </source>
</evidence>
<evidence type="ECO:0000313" key="8">
    <source>
        <dbReference type="EMBL" id="KAK6636843.1"/>
    </source>
</evidence>
<evidence type="ECO:0000256" key="6">
    <source>
        <dbReference type="ARBA" id="ARBA00023136"/>
    </source>
</evidence>
<dbReference type="EMBL" id="JAWJWE010000004">
    <property type="protein sequence ID" value="KAK6636843.1"/>
    <property type="molecule type" value="Genomic_DNA"/>
</dbReference>
<dbReference type="AlphaFoldDB" id="A0AAN8P0H5"/>
<organism evidence="8 11">
    <name type="scientific">Polyplax serrata</name>
    <name type="common">Common mouse louse</name>
    <dbReference type="NCBI Taxonomy" id="468196"/>
    <lineage>
        <taxon>Eukaryota</taxon>
        <taxon>Metazoa</taxon>
        <taxon>Ecdysozoa</taxon>
        <taxon>Arthropoda</taxon>
        <taxon>Hexapoda</taxon>
        <taxon>Insecta</taxon>
        <taxon>Pterygota</taxon>
        <taxon>Neoptera</taxon>
        <taxon>Paraneoptera</taxon>
        <taxon>Psocodea</taxon>
        <taxon>Troctomorpha</taxon>
        <taxon>Phthiraptera</taxon>
        <taxon>Anoplura</taxon>
        <taxon>Polyplacidae</taxon>
        <taxon>Polyplax</taxon>
    </lineage>
</organism>
<protein>
    <recommendedName>
        <fullName evidence="12">Protein jagunal</fullName>
    </recommendedName>
</protein>
<feature type="transmembrane region" description="Helical" evidence="7">
    <location>
        <begin position="111"/>
        <end position="131"/>
    </location>
</feature>
<evidence type="ECO:0000256" key="1">
    <source>
        <dbReference type="ARBA" id="ARBA00004477"/>
    </source>
</evidence>
<accession>A0AAN8P0H5</accession>
<dbReference type="Proteomes" id="UP001359485">
    <property type="component" value="Unassembled WGS sequence"/>
</dbReference>
<dbReference type="GO" id="GO:0016192">
    <property type="term" value="P:vesicle-mediated transport"/>
    <property type="evidence" value="ECO:0007669"/>
    <property type="project" value="TreeGrafter"/>
</dbReference>
<evidence type="ECO:0000256" key="7">
    <source>
        <dbReference type="SAM" id="Phobius"/>
    </source>
</evidence>